<dbReference type="RefSeq" id="WP_248616283.1">
    <property type="nucleotide sequence ID" value="NZ_JACHVP010000001.1"/>
</dbReference>
<keyword evidence="1" id="KW-0472">Membrane</keyword>
<keyword evidence="3" id="KW-0121">Carboxypeptidase</keyword>
<reference evidence="3 4" key="1">
    <citation type="submission" date="2020-08" db="EMBL/GenBank/DDBJ databases">
        <title>Sequencing the genomes of 1000 actinobacteria strains.</title>
        <authorList>
            <person name="Klenk H.-P."/>
        </authorList>
    </citation>
    <scope>NUCLEOTIDE SEQUENCE [LARGE SCALE GENOMIC DNA]</scope>
    <source>
        <strain evidence="3 4">DSM 20146</strain>
    </source>
</reference>
<keyword evidence="1" id="KW-0812">Transmembrane</keyword>
<evidence type="ECO:0000313" key="3">
    <source>
        <dbReference type="EMBL" id="MBB2966530.1"/>
    </source>
</evidence>
<dbReference type="Proteomes" id="UP000538196">
    <property type="component" value="Unassembled WGS sequence"/>
</dbReference>
<feature type="domain" description="Peptidase S11 D-alanyl-D-alanine carboxypeptidase A N-terminal" evidence="2">
    <location>
        <begin position="89"/>
        <end position="301"/>
    </location>
</feature>
<proteinExistence type="predicted"/>
<name>A0A7W4YJ65_LEIAQ</name>
<dbReference type="GO" id="GO:0006508">
    <property type="term" value="P:proteolysis"/>
    <property type="evidence" value="ECO:0007669"/>
    <property type="project" value="InterPro"/>
</dbReference>
<accession>A0A7W4YJ65</accession>
<keyword evidence="1" id="KW-1133">Transmembrane helix</keyword>
<dbReference type="InterPro" id="IPR001967">
    <property type="entry name" value="Peptidase_S11_N"/>
</dbReference>
<keyword evidence="3" id="KW-0378">Hydrolase</keyword>
<dbReference type="InterPro" id="IPR012338">
    <property type="entry name" value="Beta-lactam/transpept-like"/>
</dbReference>
<dbReference type="EC" id="3.4.16.4" evidence="3"/>
<sequence length="418" mass="43302">MSPQVPVDPSRRVSRTVYRRRRFVVFGIGGTLLLAFLYIAGSLLTPVPATAASVTHEKSIVQPAAQLAWPGYGSSAVTAPDYSGATISHGSDASVPIASVTKVVTALLVLDAKPLKGDDQGPTIDFTQKDVDIWNEVIAEGGSWAPVQAGTSMTEKEALTAMLLPSANNYAISLVNWAYGSTSAYVDAANKWLAAKGFTGTKIVTADGLDPGNVSTTKDLLGLGQLVLDSPALSSIVSQKTATLPGAGAQDNTNTLLGWEGIDGLKTGNTDEAGNCLLFSAEVAVGKSKVRVLGVVLGAPTHDDLWAGVKALLTSVKAGFHEVSASTKGQVFGSYSTPWKASSDLVATTATTFVVWSDQPVEVALETRPVQSGFAGDVVGKVTFTSNGKTQTTDLALAKDVPDPGFGWRLAHPGGLGT</sequence>
<evidence type="ECO:0000313" key="4">
    <source>
        <dbReference type="Proteomes" id="UP000538196"/>
    </source>
</evidence>
<protein>
    <submittedName>
        <fullName evidence="3">D-alanyl-D-alanine carboxypeptidase (Penicillin-binding protein 5/6)</fullName>
        <ecNumber evidence="3">3.4.16.4</ecNumber>
    </submittedName>
</protein>
<dbReference type="SUPFAM" id="SSF56601">
    <property type="entry name" value="beta-lactamase/transpeptidase-like"/>
    <property type="match status" value="1"/>
</dbReference>
<dbReference type="Gene3D" id="3.40.710.10">
    <property type="entry name" value="DD-peptidase/beta-lactamase superfamily"/>
    <property type="match status" value="1"/>
</dbReference>
<dbReference type="EMBL" id="JACHVP010000001">
    <property type="protein sequence ID" value="MBB2966530.1"/>
    <property type="molecule type" value="Genomic_DNA"/>
</dbReference>
<gene>
    <name evidence="3" type="ORF">FHX33_001262</name>
</gene>
<dbReference type="GO" id="GO:0009002">
    <property type="term" value="F:serine-type D-Ala-D-Ala carboxypeptidase activity"/>
    <property type="evidence" value="ECO:0007669"/>
    <property type="project" value="UniProtKB-EC"/>
</dbReference>
<evidence type="ECO:0000259" key="2">
    <source>
        <dbReference type="Pfam" id="PF00768"/>
    </source>
</evidence>
<dbReference type="AlphaFoldDB" id="A0A7W4YJ65"/>
<evidence type="ECO:0000256" key="1">
    <source>
        <dbReference type="SAM" id="Phobius"/>
    </source>
</evidence>
<keyword evidence="3" id="KW-0645">Protease</keyword>
<feature type="transmembrane region" description="Helical" evidence="1">
    <location>
        <begin position="23"/>
        <end position="44"/>
    </location>
</feature>
<dbReference type="Pfam" id="PF00768">
    <property type="entry name" value="Peptidase_S11"/>
    <property type="match status" value="1"/>
</dbReference>
<comment type="caution">
    <text evidence="3">The sequence shown here is derived from an EMBL/GenBank/DDBJ whole genome shotgun (WGS) entry which is preliminary data.</text>
</comment>
<keyword evidence="4" id="KW-1185">Reference proteome</keyword>
<organism evidence="3 4">
    <name type="scientific">Leifsonia aquatica</name>
    <name type="common">Corynebacterium aquaticum</name>
    <dbReference type="NCBI Taxonomy" id="144185"/>
    <lineage>
        <taxon>Bacteria</taxon>
        <taxon>Bacillati</taxon>
        <taxon>Actinomycetota</taxon>
        <taxon>Actinomycetes</taxon>
        <taxon>Micrococcales</taxon>
        <taxon>Microbacteriaceae</taxon>
        <taxon>Leifsonia</taxon>
    </lineage>
</organism>